<feature type="domain" description="HTH myb-type" evidence="2">
    <location>
        <begin position="7"/>
        <end position="61"/>
    </location>
</feature>
<evidence type="ECO:0000259" key="1">
    <source>
        <dbReference type="PROSITE" id="PS50090"/>
    </source>
</evidence>
<dbReference type="SMART" id="SM00717">
    <property type="entry name" value="SANT"/>
    <property type="match status" value="2"/>
</dbReference>
<name>A0A9Q8CNW6_9STAP</name>
<accession>A0A9Q8CNW6</accession>
<evidence type="ECO:0008006" key="5">
    <source>
        <dbReference type="Google" id="ProtNLM"/>
    </source>
</evidence>
<sequence length="204" mass="24518">MERDKFMATRKRMVWTKDEENLLLELKSGQRIKYEDILHHFPNRTKGQVKSKYDSLMRAKKNKKHNYDTTPRKRWTQKEIDILKNNAKADWEVLLKLLPDRSHLAIHRKINELKMYRNDFEVTPAMEKYIYDNYLLKTNQEIGKEIGLSPSTVYNIGRRLELTPQNERWNLHTIETDPQELSFTCKLTLEYSKNTKGRKLYGKE</sequence>
<dbReference type="PROSITE" id="PS51294">
    <property type="entry name" value="HTH_MYB"/>
    <property type="match status" value="1"/>
</dbReference>
<dbReference type="SUPFAM" id="SSF46689">
    <property type="entry name" value="Homeodomain-like"/>
    <property type="match status" value="1"/>
</dbReference>
<evidence type="ECO:0000259" key="2">
    <source>
        <dbReference type="PROSITE" id="PS51294"/>
    </source>
</evidence>
<protein>
    <recommendedName>
        <fullName evidence="5">Myb-like domain-containing protein</fullName>
    </recommendedName>
</protein>
<dbReference type="CDD" id="cd00167">
    <property type="entry name" value="SANT"/>
    <property type="match status" value="1"/>
</dbReference>
<dbReference type="InterPro" id="IPR017930">
    <property type="entry name" value="Myb_dom"/>
</dbReference>
<dbReference type="InterPro" id="IPR001005">
    <property type="entry name" value="SANT/Myb"/>
</dbReference>
<dbReference type="Gene3D" id="1.10.10.60">
    <property type="entry name" value="Homeodomain-like"/>
    <property type="match status" value="1"/>
</dbReference>
<dbReference type="Proteomes" id="UP000295280">
    <property type="component" value="Unassembled WGS sequence"/>
</dbReference>
<keyword evidence="4" id="KW-1185">Reference proteome</keyword>
<dbReference type="EMBL" id="SCWD01000001">
    <property type="protein sequence ID" value="TDM04080.1"/>
    <property type="molecule type" value="Genomic_DNA"/>
</dbReference>
<comment type="caution">
    <text evidence="3">The sequence shown here is derived from an EMBL/GenBank/DDBJ whole genome shotgun (WGS) entry which is preliminary data.</text>
</comment>
<feature type="domain" description="Myb-like" evidence="1">
    <location>
        <begin position="7"/>
        <end position="57"/>
    </location>
</feature>
<proteinExistence type="predicted"/>
<reference evidence="3 4" key="1">
    <citation type="submission" date="2019-01" db="EMBL/GenBank/DDBJ databases">
        <title>Draft genome sequences of the type strains of six Macrococcus species.</title>
        <authorList>
            <person name="Mazhar S."/>
            <person name="Altermann E."/>
            <person name="Hill C."/>
            <person name="Mcauliffe O."/>
        </authorList>
    </citation>
    <scope>NUCLEOTIDE SEQUENCE [LARGE SCALE GENOMIC DNA]</scope>
    <source>
        <strain evidence="3 4">ATCC 51828</strain>
    </source>
</reference>
<dbReference type="PROSITE" id="PS50090">
    <property type="entry name" value="MYB_LIKE"/>
    <property type="match status" value="1"/>
</dbReference>
<dbReference type="InterPro" id="IPR009057">
    <property type="entry name" value="Homeodomain-like_sf"/>
</dbReference>
<evidence type="ECO:0000313" key="3">
    <source>
        <dbReference type="EMBL" id="TDM04080.1"/>
    </source>
</evidence>
<dbReference type="RefSeq" id="WP_133416940.1">
    <property type="nucleotide sequence ID" value="NZ_SCWD01000001.1"/>
</dbReference>
<evidence type="ECO:0000313" key="4">
    <source>
        <dbReference type="Proteomes" id="UP000295280"/>
    </source>
</evidence>
<dbReference type="OrthoDB" id="8526125at2"/>
<dbReference type="AlphaFoldDB" id="A0A9Q8CNW6"/>
<organism evidence="3 4">
    <name type="scientific">Macrococcus carouselicus</name>
    <dbReference type="NCBI Taxonomy" id="69969"/>
    <lineage>
        <taxon>Bacteria</taxon>
        <taxon>Bacillati</taxon>
        <taxon>Bacillota</taxon>
        <taxon>Bacilli</taxon>
        <taxon>Bacillales</taxon>
        <taxon>Staphylococcaceae</taxon>
        <taxon>Macrococcus</taxon>
    </lineage>
</organism>
<gene>
    <name evidence="3" type="ORF">ERX40_02615</name>
</gene>